<evidence type="ECO:0000313" key="1">
    <source>
        <dbReference type="EMBL" id="SJM94912.1"/>
    </source>
</evidence>
<dbReference type="Proteomes" id="UP000195442">
    <property type="component" value="Unassembled WGS sequence"/>
</dbReference>
<gene>
    <name evidence="1" type="ORF">CRENPOLYSF2_440002</name>
</gene>
<keyword evidence="2" id="KW-1185">Reference proteome</keyword>
<reference evidence="2" key="1">
    <citation type="submission" date="2017-02" db="EMBL/GenBank/DDBJ databases">
        <authorList>
            <person name="Daims H."/>
        </authorList>
    </citation>
    <scope>NUCLEOTIDE SEQUENCE [LARGE SCALE GENOMIC DNA]</scope>
</reference>
<protein>
    <submittedName>
        <fullName evidence="1">Uncharacterized protein</fullName>
    </submittedName>
</protein>
<evidence type="ECO:0000313" key="2">
    <source>
        <dbReference type="Proteomes" id="UP000195442"/>
    </source>
</evidence>
<organism evidence="1 2">
    <name type="scientific">Crenothrix polyspora</name>
    <dbReference type="NCBI Taxonomy" id="360316"/>
    <lineage>
        <taxon>Bacteria</taxon>
        <taxon>Pseudomonadati</taxon>
        <taxon>Pseudomonadota</taxon>
        <taxon>Gammaproteobacteria</taxon>
        <taxon>Methylococcales</taxon>
        <taxon>Crenotrichaceae</taxon>
        <taxon>Crenothrix</taxon>
    </lineage>
</organism>
<name>A0A1R4HFB3_9GAMM</name>
<accession>A0A1R4HFB3</accession>
<dbReference type="EMBL" id="FUKJ01000379">
    <property type="protein sequence ID" value="SJM94912.1"/>
    <property type="molecule type" value="Genomic_DNA"/>
</dbReference>
<proteinExistence type="predicted"/>
<sequence length="84" mass="10003">MSLPYLRHGTTPKLIYNLKQWHCPELTQKYCRAVLLTDCTTTHHPEYLHYKTLLLTELAILEMNWYDLTVMVIYALSHLKKLNL</sequence>
<dbReference type="AlphaFoldDB" id="A0A1R4HFB3"/>